<evidence type="ECO:0000313" key="3">
    <source>
        <dbReference type="Proteomes" id="UP001596292"/>
    </source>
</evidence>
<accession>A0ABW2BP89</accession>
<dbReference type="InterPro" id="IPR038740">
    <property type="entry name" value="BioF2-like_GNAT_dom"/>
</dbReference>
<dbReference type="Pfam" id="PF13480">
    <property type="entry name" value="Acetyltransf_6"/>
    <property type="match status" value="1"/>
</dbReference>
<dbReference type="InterPro" id="IPR016181">
    <property type="entry name" value="Acyl_CoA_acyltransferase"/>
</dbReference>
<feature type="domain" description="BioF2-like acetyltransferase" evidence="1">
    <location>
        <begin position="120"/>
        <end position="266"/>
    </location>
</feature>
<protein>
    <submittedName>
        <fullName evidence="2">GNAT family N-acetyltransferase</fullName>
    </submittedName>
</protein>
<proteinExistence type="predicted"/>
<sequence>MQRDGEIIGIAPMMLTLRPAWGPLRMRELQFIGADTNVTEIRGPICRPGDLEVVVAALRDYLDARSSEWDWIQWRGLHDFDERSERIRSSLKLEDVSNISNYYLPLPSSWAEFHSALPRNIRESIRKCYRYLDRDNISFEFRAVSSPMEIGSAVEEFLSLHQQRSKAENTVHHLNIFRTNTAKNFLRSYAGATSKAGAIFVFQIKIGGQTVAARLAIKIDDVLYLYYSGYDLNFRKYSIMTTLLTEILKWSFDNGVRVANLSTGTDVSKTRWRPEMISLLNGYQVSSTWRARILYRSMALARRWRTKLRFGSVAVNLGQIGLTCSSIPLEAI</sequence>
<reference evidence="3" key="1">
    <citation type="journal article" date="2019" name="Int. J. Syst. Evol. Microbiol.">
        <title>The Global Catalogue of Microorganisms (GCM) 10K type strain sequencing project: providing services to taxonomists for standard genome sequencing and annotation.</title>
        <authorList>
            <consortium name="The Broad Institute Genomics Platform"/>
            <consortium name="The Broad Institute Genome Sequencing Center for Infectious Disease"/>
            <person name="Wu L."/>
            <person name="Ma J."/>
        </authorList>
    </citation>
    <scope>NUCLEOTIDE SEQUENCE [LARGE SCALE GENOMIC DNA]</scope>
    <source>
        <strain evidence="3">CCUG 48316</strain>
    </source>
</reference>
<organism evidence="2 3">
    <name type="scientific">Methylobacterium komagatae</name>
    <dbReference type="NCBI Taxonomy" id="374425"/>
    <lineage>
        <taxon>Bacteria</taxon>
        <taxon>Pseudomonadati</taxon>
        <taxon>Pseudomonadota</taxon>
        <taxon>Alphaproteobacteria</taxon>
        <taxon>Hyphomicrobiales</taxon>
        <taxon>Methylobacteriaceae</taxon>
        <taxon>Methylobacterium</taxon>
    </lineage>
</organism>
<gene>
    <name evidence="2" type="ORF">ACFQE0_20575</name>
</gene>
<dbReference type="Gene3D" id="3.40.630.30">
    <property type="match status" value="1"/>
</dbReference>
<dbReference type="SUPFAM" id="SSF55729">
    <property type="entry name" value="Acyl-CoA N-acyltransferases (Nat)"/>
    <property type="match status" value="1"/>
</dbReference>
<dbReference type="Proteomes" id="UP001596292">
    <property type="component" value="Unassembled WGS sequence"/>
</dbReference>
<dbReference type="EMBL" id="JBHSWN010000001">
    <property type="protein sequence ID" value="MFC6791776.1"/>
    <property type="molecule type" value="Genomic_DNA"/>
</dbReference>
<keyword evidence="3" id="KW-1185">Reference proteome</keyword>
<evidence type="ECO:0000313" key="2">
    <source>
        <dbReference type="EMBL" id="MFC6791776.1"/>
    </source>
</evidence>
<comment type="caution">
    <text evidence="2">The sequence shown here is derived from an EMBL/GenBank/DDBJ whole genome shotgun (WGS) entry which is preliminary data.</text>
</comment>
<evidence type="ECO:0000259" key="1">
    <source>
        <dbReference type="Pfam" id="PF13480"/>
    </source>
</evidence>
<name>A0ABW2BP89_9HYPH</name>